<keyword evidence="2" id="KW-1185">Reference proteome</keyword>
<dbReference type="Proteomes" id="UP000001963">
    <property type="component" value="Chromosome"/>
</dbReference>
<evidence type="ECO:0000313" key="2">
    <source>
        <dbReference type="Proteomes" id="UP000001963"/>
    </source>
</evidence>
<reference evidence="1 2" key="1">
    <citation type="journal article" date="2007" name="J. Bacteriol.">
        <title>Genome sequence analysis of the emerging human pathogenic acetic acid bacterium Granulibacter bethesdensis.</title>
        <authorList>
            <person name="Greenberg D.E."/>
            <person name="Porcella S.F."/>
            <person name="Zelazny A.M."/>
            <person name="Virtaneva K."/>
            <person name="Sturdevant D.E."/>
            <person name="Kupko J.J.III."/>
            <person name="Barbian K.D."/>
            <person name="Babar A."/>
            <person name="Dorward D.W."/>
            <person name="Holland S.M."/>
        </authorList>
    </citation>
    <scope>NUCLEOTIDE SEQUENCE [LARGE SCALE GENOMIC DNA]</scope>
    <source>
        <strain evidence="2">ATCC BAA-1260 / CGDNIH1</strain>
    </source>
</reference>
<name>A0A286M2V4_GRABC</name>
<dbReference type="KEGG" id="gbe:GbCGDNIH1_8044"/>
<proteinExistence type="predicted"/>
<organism evidence="1 2">
    <name type="scientific">Granulibacter bethesdensis (strain ATCC BAA-1260 / CGDNIH1)</name>
    <dbReference type="NCBI Taxonomy" id="391165"/>
    <lineage>
        <taxon>Bacteria</taxon>
        <taxon>Pseudomonadati</taxon>
        <taxon>Pseudomonadota</taxon>
        <taxon>Alphaproteobacteria</taxon>
        <taxon>Acetobacterales</taxon>
        <taxon>Acetobacteraceae</taxon>
        <taxon>Granulibacter</taxon>
    </lineage>
</organism>
<gene>
    <name evidence="1" type="ordered locus">GbCGDNIH1_8044</name>
</gene>
<dbReference type="EMBL" id="CP000394">
    <property type="protein sequence ID" value="ASV62353.1"/>
    <property type="molecule type" value="Genomic_DNA"/>
</dbReference>
<protein>
    <submittedName>
        <fullName evidence="1">Uncharacterized protein</fullName>
    </submittedName>
</protein>
<sequence length="59" mass="6908">MINCLALRKLKENIFINNDLPTTWFLTAFPCIPVAIRHVCDAGLLRNRCFLRLLPPVRW</sequence>
<accession>A0A286M2V4</accession>
<dbReference type="AlphaFoldDB" id="A0A286M2V4"/>
<evidence type="ECO:0000313" key="1">
    <source>
        <dbReference type="EMBL" id="ASV62353.1"/>
    </source>
</evidence>